<dbReference type="GO" id="GO:0060271">
    <property type="term" value="P:cilium assembly"/>
    <property type="evidence" value="ECO:0007669"/>
    <property type="project" value="TreeGrafter"/>
</dbReference>
<feature type="compositionally biased region" description="Basic and acidic residues" evidence="1">
    <location>
        <begin position="118"/>
        <end position="129"/>
    </location>
</feature>
<feature type="region of interest" description="Disordered" evidence="1">
    <location>
        <begin position="937"/>
        <end position="1003"/>
    </location>
</feature>
<dbReference type="Pfam" id="PF15236">
    <property type="entry name" value="CCDC66"/>
    <property type="match status" value="1"/>
</dbReference>
<feature type="compositionally biased region" description="Basic and acidic residues" evidence="1">
    <location>
        <begin position="992"/>
        <end position="1003"/>
    </location>
</feature>
<name>A0A7R9GWC6_TIMPO</name>
<evidence type="ECO:0000259" key="2">
    <source>
        <dbReference type="Pfam" id="PF15236"/>
    </source>
</evidence>
<dbReference type="GO" id="GO:0005929">
    <property type="term" value="C:cilium"/>
    <property type="evidence" value="ECO:0007669"/>
    <property type="project" value="TreeGrafter"/>
</dbReference>
<feature type="region of interest" description="Disordered" evidence="1">
    <location>
        <begin position="72"/>
        <end position="160"/>
    </location>
</feature>
<sequence>MATKCMSLVEQKRLQWAKEKEEMAGMCAPWGPSLNFRDTYRSSIRTQFVSTNQVTLSVDTLDSKVDLSLQKVRRRSPNLPPIHNNISQERDDRDGQEEDGEGQTSGYGSDSGGNDAWSQRREQRQDSRHSSYPTNVRGYLSPESVVSTPPRQWQYPGGDEANRMRWGDRGVGVGHLWEPTFHEPDCRLPQVGYVGLFETVARHTQVGHVVLLEPVVRHLQVGGGQLTPGWLERGLNKLNHGSQPMLDRLSHGSQPILERHIHGSQPMLERLNYGSQPILERHIHGSQPMLERLDHDSPQVLVIQHPPQSARADTALSSISNDYERSFIRGQNAPLDPEEVLERERKRQKALEHQNAIRMQVEERERQREEEREKRAQEERLEEERIRRAQEEERKRREQEQRQQKDKETREAHKSQAMKEALEAAERLAKAQKSRASRKHVLHKVGTSEAQGSSELSLDSLELVSDQDVRRVVEEEGSQKTSVPMLTDRIHPAPSHTHGGTQTEPVPMPADGLAVMLSSSDTQGVLPNSSGSVQLALLMSPSSVATGLQPPILLSPSAVSEIRVMTPSKYRGYGRERSTQTETSHRGERTYLRRYRKKSASLERPPHKGCKLPLRCRSQSQHKVRLEERPKWGVNRPGTQYIKQSEKDPFYQRRMRQRLHKPASPQPGSENSSRSPSPQPRKNPDQRPVQWRKVQVLEPTKARISLNNNARRLRHITLEGEGLKKEMNMQIEEPQPIRQWPVRDILSQLSTLRQGLLLKKKEWQPSRSQTPVSEWVEAAAMAGIIKLDELLGKKKEAPQVLDLSKSIVTSKEDFKRLMEKVPEYKIRPEKVRMDDLKMREKNFNFQAGRREFRRQGEFWYPDPVPPDMRVIKLEDLNSVAIDWKMLTLVRPKAKQDEEMFSRLVFMGKMHLRSAAAEKRVDNSGLIRRSKNRAGILETRVVTSGELERTPGAGASKPKAGERGRAKSPKKKKKKRRGKRSRSSKRRKKKDKSKGDSKTDIVAT</sequence>
<feature type="domain" description="CCDC66" evidence="2">
    <location>
        <begin position="314"/>
        <end position="442"/>
    </location>
</feature>
<dbReference type="PANTHER" id="PTHR22736:SF2">
    <property type="entry name" value="COILED-COIL DOMAIN-CONTAINING PROTEIN 66"/>
    <property type="match status" value="1"/>
</dbReference>
<dbReference type="EMBL" id="OD000644">
    <property type="protein sequence ID" value="CAD7398631.1"/>
    <property type="molecule type" value="Genomic_DNA"/>
</dbReference>
<dbReference type="GO" id="GO:0008017">
    <property type="term" value="F:microtubule binding"/>
    <property type="evidence" value="ECO:0007669"/>
    <property type="project" value="TreeGrafter"/>
</dbReference>
<dbReference type="AlphaFoldDB" id="A0A7R9GWC6"/>
<feature type="compositionally biased region" description="Basic residues" evidence="1">
    <location>
        <begin position="965"/>
        <end position="991"/>
    </location>
</feature>
<feature type="region of interest" description="Disordered" evidence="1">
    <location>
        <begin position="596"/>
        <end position="693"/>
    </location>
</feature>
<dbReference type="InterPro" id="IPR039183">
    <property type="entry name" value="CCD66"/>
</dbReference>
<organism evidence="3">
    <name type="scientific">Timema poppense</name>
    <name type="common">Walking stick</name>
    <dbReference type="NCBI Taxonomy" id="170557"/>
    <lineage>
        <taxon>Eukaryota</taxon>
        <taxon>Metazoa</taxon>
        <taxon>Ecdysozoa</taxon>
        <taxon>Arthropoda</taxon>
        <taxon>Hexapoda</taxon>
        <taxon>Insecta</taxon>
        <taxon>Pterygota</taxon>
        <taxon>Neoptera</taxon>
        <taxon>Polyneoptera</taxon>
        <taxon>Phasmatodea</taxon>
        <taxon>Timematodea</taxon>
        <taxon>Timematoidea</taxon>
        <taxon>Timematidae</taxon>
        <taxon>Timema</taxon>
    </lineage>
</organism>
<feature type="compositionally biased region" description="Polar residues" evidence="1">
    <location>
        <begin position="666"/>
        <end position="676"/>
    </location>
</feature>
<protein>
    <recommendedName>
        <fullName evidence="2">CCDC66 domain-containing protein</fullName>
    </recommendedName>
</protein>
<feature type="compositionally biased region" description="Basic residues" evidence="1">
    <location>
        <begin position="430"/>
        <end position="443"/>
    </location>
</feature>
<gene>
    <name evidence="3" type="ORF">TPSB3V08_LOCUS1788</name>
</gene>
<accession>A0A7R9GWC6</accession>
<feature type="region of interest" description="Disordered" evidence="1">
    <location>
        <begin position="329"/>
        <end position="455"/>
    </location>
</feature>
<feature type="compositionally biased region" description="Basic and acidic residues" evidence="1">
    <location>
        <begin position="420"/>
        <end position="429"/>
    </location>
</feature>
<reference evidence="3" key="1">
    <citation type="submission" date="2020-11" db="EMBL/GenBank/DDBJ databases">
        <authorList>
            <person name="Tran Van P."/>
        </authorList>
    </citation>
    <scope>NUCLEOTIDE SEQUENCE</scope>
</reference>
<dbReference type="GO" id="GO:0005874">
    <property type="term" value="C:microtubule"/>
    <property type="evidence" value="ECO:0007669"/>
    <property type="project" value="TreeGrafter"/>
</dbReference>
<feature type="compositionally biased region" description="Basic and acidic residues" evidence="1">
    <location>
        <begin position="360"/>
        <end position="414"/>
    </location>
</feature>
<evidence type="ECO:0000256" key="1">
    <source>
        <dbReference type="SAM" id="MobiDB-lite"/>
    </source>
</evidence>
<evidence type="ECO:0000313" key="3">
    <source>
        <dbReference type="EMBL" id="CAD7398631.1"/>
    </source>
</evidence>
<feature type="compositionally biased region" description="Basic and acidic residues" evidence="1">
    <location>
        <begin position="340"/>
        <end position="352"/>
    </location>
</feature>
<dbReference type="InterPro" id="IPR040467">
    <property type="entry name" value="CCDC66_dom"/>
</dbReference>
<dbReference type="PANTHER" id="PTHR22736">
    <property type="entry name" value="COILED-COIL DOMAIN-CONTAINING PROTEIN 66"/>
    <property type="match status" value="1"/>
</dbReference>
<proteinExistence type="predicted"/>